<feature type="signal peptide" evidence="3">
    <location>
        <begin position="1"/>
        <end position="18"/>
    </location>
</feature>
<comment type="caution">
    <text evidence="4">The sequence shown here is derived from an EMBL/GenBank/DDBJ whole genome shotgun (WGS) entry which is preliminary data.</text>
</comment>
<dbReference type="InterPro" id="IPR050592">
    <property type="entry name" value="GDSL_lipolytic_enzyme"/>
</dbReference>
<dbReference type="GO" id="GO:0016788">
    <property type="term" value="F:hydrolase activity, acting on ester bonds"/>
    <property type="evidence" value="ECO:0007669"/>
    <property type="project" value="InterPro"/>
</dbReference>
<dbReference type="InterPro" id="IPR035669">
    <property type="entry name" value="SGNH_plant_lipase-like"/>
</dbReference>
<dbReference type="CDD" id="cd01837">
    <property type="entry name" value="SGNH_plant_lipase_like"/>
    <property type="match status" value="1"/>
</dbReference>
<dbReference type="PANTHER" id="PTHR45642:SF139">
    <property type="entry name" value="SGNH HYDROLASE-TYPE ESTERASE DOMAIN-CONTAINING PROTEIN"/>
    <property type="match status" value="1"/>
</dbReference>
<keyword evidence="2 3" id="KW-0732">Signal</keyword>
<accession>A0AAW1I3G5</accession>
<proteinExistence type="inferred from homology"/>
<gene>
    <name evidence="4" type="ORF">RND81_10G142400</name>
</gene>
<reference evidence="4" key="1">
    <citation type="submission" date="2024-03" db="EMBL/GenBank/DDBJ databases">
        <title>WGS assembly of Saponaria officinalis var. Norfolk2.</title>
        <authorList>
            <person name="Jenkins J."/>
            <person name="Shu S."/>
            <person name="Grimwood J."/>
            <person name="Barry K."/>
            <person name="Goodstein D."/>
            <person name="Schmutz J."/>
            <person name="Leebens-Mack J."/>
            <person name="Osbourn A."/>
        </authorList>
    </citation>
    <scope>NUCLEOTIDE SEQUENCE [LARGE SCALE GENOMIC DNA]</scope>
    <source>
        <strain evidence="4">JIC</strain>
    </source>
</reference>
<evidence type="ECO:0000256" key="1">
    <source>
        <dbReference type="ARBA" id="ARBA00008668"/>
    </source>
</evidence>
<protein>
    <recommendedName>
        <fullName evidence="6">GDSL esterase/lipase</fullName>
    </recommendedName>
</protein>
<evidence type="ECO:0008006" key="6">
    <source>
        <dbReference type="Google" id="ProtNLM"/>
    </source>
</evidence>
<evidence type="ECO:0000313" key="4">
    <source>
        <dbReference type="EMBL" id="KAK9683458.1"/>
    </source>
</evidence>
<name>A0AAW1I3G5_SAPOF</name>
<evidence type="ECO:0000313" key="5">
    <source>
        <dbReference type="Proteomes" id="UP001443914"/>
    </source>
</evidence>
<sequence length="351" mass="38247">MITLLLLIVLAATSAASAANASQPVTAIYVFGDSTVDPGNNDYMKKTLFRADHAPYGENFPNRVATGRFSDGLIATDYISKYLGLKDLLPAYADPTVTDQDLLTGVSFASAGSGADDLTIKISRAIDLTTQVNNFQQVLARMERSVGVNKTGWTVENAVFLISVGSNDMLFNYYDLPIRRLKYTTSGYSDFIISKIQPIIQSLYSQGARRFVVVGLPPLGCLPIQVTVGSIFHRRKCVDKQNAAAQVYNGKLQNFLNQLPSQCPDAKFAYGDIYSPLIDMINNPSKYGFEETLEGCCGTGDLEAGSLCNDKARTCPNPSNHVFWDSIHPTQAAFHVIADALDTNALRTLLN</sequence>
<dbReference type="InterPro" id="IPR036514">
    <property type="entry name" value="SGNH_hydro_sf"/>
</dbReference>
<evidence type="ECO:0000256" key="2">
    <source>
        <dbReference type="ARBA" id="ARBA00022729"/>
    </source>
</evidence>
<dbReference type="PANTHER" id="PTHR45642">
    <property type="entry name" value="GDSL ESTERASE/LIPASE EXL3"/>
    <property type="match status" value="1"/>
</dbReference>
<dbReference type="SUPFAM" id="SSF52266">
    <property type="entry name" value="SGNH hydrolase"/>
    <property type="match status" value="1"/>
</dbReference>
<evidence type="ECO:0000256" key="3">
    <source>
        <dbReference type="SAM" id="SignalP"/>
    </source>
</evidence>
<dbReference type="InterPro" id="IPR001087">
    <property type="entry name" value="GDSL"/>
</dbReference>
<comment type="similarity">
    <text evidence="1">Belongs to the 'GDSL' lipolytic enzyme family.</text>
</comment>
<dbReference type="FunFam" id="3.40.50.1110:FF:000003">
    <property type="entry name" value="GDSL esterase/lipase APG"/>
    <property type="match status" value="1"/>
</dbReference>
<organism evidence="4 5">
    <name type="scientific">Saponaria officinalis</name>
    <name type="common">Common soapwort</name>
    <name type="synonym">Lychnis saponaria</name>
    <dbReference type="NCBI Taxonomy" id="3572"/>
    <lineage>
        <taxon>Eukaryota</taxon>
        <taxon>Viridiplantae</taxon>
        <taxon>Streptophyta</taxon>
        <taxon>Embryophyta</taxon>
        <taxon>Tracheophyta</taxon>
        <taxon>Spermatophyta</taxon>
        <taxon>Magnoliopsida</taxon>
        <taxon>eudicotyledons</taxon>
        <taxon>Gunneridae</taxon>
        <taxon>Pentapetalae</taxon>
        <taxon>Caryophyllales</taxon>
        <taxon>Caryophyllaceae</taxon>
        <taxon>Caryophylleae</taxon>
        <taxon>Saponaria</taxon>
    </lineage>
</organism>
<keyword evidence="5" id="KW-1185">Reference proteome</keyword>
<dbReference type="Pfam" id="PF00657">
    <property type="entry name" value="Lipase_GDSL"/>
    <property type="match status" value="1"/>
</dbReference>
<dbReference type="EMBL" id="JBDFQZ010000010">
    <property type="protein sequence ID" value="KAK9683458.1"/>
    <property type="molecule type" value="Genomic_DNA"/>
</dbReference>
<feature type="chain" id="PRO_5043833592" description="GDSL esterase/lipase" evidence="3">
    <location>
        <begin position="19"/>
        <end position="351"/>
    </location>
</feature>
<dbReference type="Gene3D" id="3.40.50.1110">
    <property type="entry name" value="SGNH hydrolase"/>
    <property type="match status" value="1"/>
</dbReference>
<dbReference type="Proteomes" id="UP001443914">
    <property type="component" value="Unassembled WGS sequence"/>
</dbReference>
<dbReference type="AlphaFoldDB" id="A0AAW1I3G5"/>